<proteinExistence type="predicted"/>
<evidence type="ECO:0000313" key="1">
    <source>
        <dbReference type="EMBL" id="KAL2321894.1"/>
    </source>
</evidence>
<name>A0ABD1LEE7_9FABA</name>
<accession>A0ABD1LEE7</accession>
<evidence type="ECO:0000313" key="2">
    <source>
        <dbReference type="Proteomes" id="UP001603857"/>
    </source>
</evidence>
<protein>
    <submittedName>
        <fullName evidence="1">Uncharacterized protein</fullName>
    </submittedName>
</protein>
<sequence length="178" mass="20996">MEVINCHIPTTFRAALSQNTCDIRIPYQFYSRWKGLIEIGECKIMDVTGNTFSIQLKNLCRTVVKFTKWVTTMIFFYGFKTKHEAEFRYRGSNKFTLRIYAIDGQEIMYPMVSGRQPESRLPQTSPPTERRHQITVMNWLYTVTNVVSTGRQPLYFLVAYVKDWQLHCYNKVVLINVE</sequence>
<keyword evidence="2" id="KW-1185">Reference proteome</keyword>
<dbReference type="Proteomes" id="UP001603857">
    <property type="component" value="Unassembled WGS sequence"/>
</dbReference>
<reference evidence="1 2" key="1">
    <citation type="submission" date="2024-08" db="EMBL/GenBank/DDBJ databases">
        <title>Insights into the chromosomal genome structure of Flemingia macrophylla.</title>
        <authorList>
            <person name="Ding Y."/>
            <person name="Zhao Y."/>
            <person name="Bi W."/>
            <person name="Wu M."/>
            <person name="Zhao G."/>
            <person name="Gong Y."/>
            <person name="Li W."/>
            <person name="Zhang P."/>
        </authorList>
    </citation>
    <scope>NUCLEOTIDE SEQUENCE [LARGE SCALE GENOMIC DNA]</scope>
    <source>
        <strain evidence="1">DYQJB</strain>
        <tissue evidence="1">Leaf</tissue>
    </source>
</reference>
<comment type="caution">
    <text evidence="1">The sequence shown here is derived from an EMBL/GenBank/DDBJ whole genome shotgun (WGS) entry which is preliminary data.</text>
</comment>
<dbReference type="AlphaFoldDB" id="A0ABD1LEE7"/>
<organism evidence="1 2">
    <name type="scientific">Flemingia macrophylla</name>
    <dbReference type="NCBI Taxonomy" id="520843"/>
    <lineage>
        <taxon>Eukaryota</taxon>
        <taxon>Viridiplantae</taxon>
        <taxon>Streptophyta</taxon>
        <taxon>Embryophyta</taxon>
        <taxon>Tracheophyta</taxon>
        <taxon>Spermatophyta</taxon>
        <taxon>Magnoliopsida</taxon>
        <taxon>eudicotyledons</taxon>
        <taxon>Gunneridae</taxon>
        <taxon>Pentapetalae</taxon>
        <taxon>rosids</taxon>
        <taxon>fabids</taxon>
        <taxon>Fabales</taxon>
        <taxon>Fabaceae</taxon>
        <taxon>Papilionoideae</taxon>
        <taxon>50 kb inversion clade</taxon>
        <taxon>NPAAA clade</taxon>
        <taxon>indigoferoid/millettioid clade</taxon>
        <taxon>Phaseoleae</taxon>
        <taxon>Flemingia</taxon>
    </lineage>
</organism>
<dbReference type="EMBL" id="JBGMDY010000009">
    <property type="protein sequence ID" value="KAL2321894.1"/>
    <property type="molecule type" value="Genomic_DNA"/>
</dbReference>
<gene>
    <name evidence="1" type="ORF">Fmac_026273</name>
</gene>